<name>A0A822A2H2_9BILA</name>
<dbReference type="AlphaFoldDB" id="A0A822A2H2"/>
<comment type="caution">
    <text evidence="1">The sequence shown here is derived from an EMBL/GenBank/DDBJ whole genome shotgun (WGS) entry which is preliminary data.</text>
</comment>
<protein>
    <submittedName>
        <fullName evidence="1">Uncharacterized protein</fullName>
    </submittedName>
</protein>
<dbReference type="Proteomes" id="UP000663873">
    <property type="component" value="Unassembled WGS sequence"/>
</dbReference>
<reference evidence="1" key="1">
    <citation type="submission" date="2021-02" db="EMBL/GenBank/DDBJ databases">
        <authorList>
            <person name="Nowell W R."/>
        </authorList>
    </citation>
    <scope>NUCLEOTIDE SEQUENCE</scope>
</reference>
<dbReference type="EMBL" id="CAJOBP010108025">
    <property type="protein sequence ID" value="CAF4994700.1"/>
    <property type="molecule type" value="Genomic_DNA"/>
</dbReference>
<evidence type="ECO:0000313" key="2">
    <source>
        <dbReference type="Proteomes" id="UP000663873"/>
    </source>
</evidence>
<organism evidence="1 2">
    <name type="scientific">Rotaria socialis</name>
    <dbReference type="NCBI Taxonomy" id="392032"/>
    <lineage>
        <taxon>Eukaryota</taxon>
        <taxon>Metazoa</taxon>
        <taxon>Spiralia</taxon>
        <taxon>Gnathifera</taxon>
        <taxon>Rotifera</taxon>
        <taxon>Eurotatoria</taxon>
        <taxon>Bdelloidea</taxon>
        <taxon>Philodinida</taxon>
        <taxon>Philodinidae</taxon>
        <taxon>Rotaria</taxon>
    </lineage>
</organism>
<accession>A0A822A2H2</accession>
<sequence length="80" mass="8626">PSPLLKALELLRNFSLTASSTSSTPTASTTTSDNEAEIECLIKAFKYLKDKVQHSGVAGDDAALVSLVTDTLIVPCYRFY</sequence>
<feature type="non-terminal residue" evidence="1">
    <location>
        <position position="80"/>
    </location>
</feature>
<proteinExistence type="predicted"/>
<feature type="non-terminal residue" evidence="1">
    <location>
        <position position="1"/>
    </location>
</feature>
<gene>
    <name evidence="1" type="ORF">UJA718_LOCUS50012</name>
</gene>
<keyword evidence="2" id="KW-1185">Reference proteome</keyword>
<evidence type="ECO:0000313" key="1">
    <source>
        <dbReference type="EMBL" id="CAF4994700.1"/>
    </source>
</evidence>